<gene>
    <name evidence="7" type="ORF">VFH_VI074360</name>
</gene>
<evidence type="ECO:0000313" key="7">
    <source>
        <dbReference type="EMBL" id="CAI8617387.1"/>
    </source>
</evidence>
<dbReference type="AlphaFoldDB" id="A0AAV1B9A5"/>
<evidence type="ECO:0000256" key="2">
    <source>
        <dbReference type="ARBA" id="ARBA00023015"/>
    </source>
</evidence>
<evidence type="ECO:0000256" key="4">
    <source>
        <dbReference type="ARBA" id="ARBA00023163"/>
    </source>
</evidence>
<keyword evidence="4" id="KW-0804">Transcription</keyword>
<dbReference type="Gene3D" id="1.10.10.60">
    <property type="entry name" value="Homeodomain-like"/>
    <property type="match status" value="1"/>
</dbReference>
<evidence type="ECO:0000256" key="5">
    <source>
        <dbReference type="ARBA" id="ARBA00023242"/>
    </source>
</evidence>
<proteinExistence type="predicted"/>
<dbReference type="GO" id="GO:0045893">
    <property type="term" value="P:positive regulation of DNA-templated transcription"/>
    <property type="evidence" value="ECO:0007669"/>
    <property type="project" value="InterPro"/>
</dbReference>
<dbReference type="InterPro" id="IPR044825">
    <property type="entry name" value="GLK1/2-like"/>
</dbReference>
<name>A0AAV1B9A5_VICFA</name>
<dbReference type="NCBIfam" id="TIGR01557">
    <property type="entry name" value="myb_SHAQKYF"/>
    <property type="match status" value="1"/>
</dbReference>
<dbReference type="GO" id="GO:0003700">
    <property type="term" value="F:DNA-binding transcription factor activity"/>
    <property type="evidence" value="ECO:0007669"/>
    <property type="project" value="InterPro"/>
</dbReference>
<dbReference type="Pfam" id="PF00249">
    <property type="entry name" value="Myb_DNA-binding"/>
    <property type="match status" value="1"/>
</dbReference>
<evidence type="ECO:0000259" key="6">
    <source>
        <dbReference type="PROSITE" id="PS51294"/>
    </source>
</evidence>
<dbReference type="InterPro" id="IPR017930">
    <property type="entry name" value="Myb_dom"/>
</dbReference>
<dbReference type="PANTHER" id="PTHR31312">
    <property type="entry name" value="TRANSCRIPTION ACTIVATOR GLK1"/>
    <property type="match status" value="1"/>
</dbReference>
<accession>A0AAV1B9A5</accession>
<keyword evidence="3" id="KW-0238">DNA-binding</keyword>
<dbReference type="GO" id="GO:0005634">
    <property type="term" value="C:nucleus"/>
    <property type="evidence" value="ECO:0007669"/>
    <property type="project" value="UniProtKB-SubCell"/>
</dbReference>
<comment type="subcellular location">
    <subcellularLocation>
        <location evidence="1">Nucleus</location>
    </subcellularLocation>
</comment>
<reference evidence="7 8" key="1">
    <citation type="submission" date="2023-01" db="EMBL/GenBank/DDBJ databases">
        <authorList>
            <person name="Kreplak J."/>
        </authorList>
    </citation>
    <scope>NUCLEOTIDE SEQUENCE [LARGE SCALE GENOMIC DNA]</scope>
</reference>
<dbReference type="FunFam" id="1.10.10.60:FF:000007">
    <property type="entry name" value="Two-component response regulator"/>
    <property type="match status" value="1"/>
</dbReference>
<dbReference type="InterPro" id="IPR001005">
    <property type="entry name" value="SANT/Myb"/>
</dbReference>
<protein>
    <recommendedName>
        <fullName evidence="6">HTH myb-type domain-containing protein</fullName>
    </recommendedName>
</protein>
<dbReference type="SUPFAM" id="SSF46689">
    <property type="entry name" value="Homeodomain-like"/>
    <property type="match status" value="1"/>
</dbReference>
<evidence type="ECO:0000256" key="1">
    <source>
        <dbReference type="ARBA" id="ARBA00004123"/>
    </source>
</evidence>
<evidence type="ECO:0000313" key="8">
    <source>
        <dbReference type="Proteomes" id="UP001157006"/>
    </source>
</evidence>
<dbReference type="InterPro" id="IPR006447">
    <property type="entry name" value="Myb_dom_plants"/>
</dbReference>
<dbReference type="InterPro" id="IPR009057">
    <property type="entry name" value="Homeodomain-like_sf"/>
</dbReference>
<dbReference type="EMBL" id="OX451741">
    <property type="protein sequence ID" value="CAI8617387.1"/>
    <property type="molecule type" value="Genomic_DNA"/>
</dbReference>
<feature type="domain" description="HTH myb-type" evidence="6">
    <location>
        <begin position="1"/>
        <end position="55"/>
    </location>
</feature>
<dbReference type="GO" id="GO:0000976">
    <property type="term" value="F:transcription cis-regulatory region binding"/>
    <property type="evidence" value="ECO:0007669"/>
    <property type="project" value="TreeGrafter"/>
</dbReference>
<dbReference type="PANTHER" id="PTHR31312:SF1">
    <property type="entry name" value="TRANSCRIPTION ACTIVATOR GLK1"/>
    <property type="match status" value="1"/>
</dbReference>
<keyword evidence="5" id="KW-0539">Nucleus</keyword>
<dbReference type="PROSITE" id="PS51294">
    <property type="entry name" value="HTH_MYB"/>
    <property type="match status" value="1"/>
</dbReference>
<evidence type="ECO:0000256" key="3">
    <source>
        <dbReference type="ARBA" id="ARBA00023125"/>
    </source>
</evidence>
<sequence length="229" mass="25732">MVDWTPELHRRFVQAVEQLGLDKAVPSRILETMGIDCLTRHNIASHLQKYRSHRKHVLAREAEAANWNQRRHVSWPTTAAAPTMAFPHPPTPPSMSMIPLHHVKPLHVWGHPSMDQSVMHMWPKPQPLSWLPTLPQDPSFWHSQHQQRSFGCQLPSIPPHGMYKADHSIAAPGPGPFFDFHPSNESIDAAIGDVLSKPWLPLPLGLKAPALDSVMSELQRQGISNIPPS</sequence>
<dbReference type="Proteomes" id="UP001157006">
    <property type="component" value="Chromosome 6"/>
</dbReference>
<keyword evidence="8" id="KW-1185">Reference proteome</keyword>
<organism evidence="7 8">
    <name type="scientific">Vicia faba</name>
    <name type="common">Broad bean</name>
    <name type="synonym">Faba vulgaris</name>
    <dbReference type="NCBI Taxonomy" id="3906"/>
    <lineage>
        <taxon>Eukaryota</taxon>
        <taxon>Viridiplantae</taxon>
        <taxon>Streptophyta</taxon>
        <taxon>Embryophyta</taxon>
        <taxon>Tracheophyta</taxon>
        <taxon>Spermatophyta</taxon>
        <taxon>Magnoliopsida</taxon>
        <taxon>eudicotyledons</taxon>
        <taxon>Gunneridae</taxon>
        <taxon>Pentapetalae</taxon>
        <taxon>rosids</taxon>
        <taxon>fabids</taxon>
        <taxon>Fabales</taxon>
        <taxon>Fabaceae</taxon>
        <taxon>Papilionoideae</taxon>
        <taxon>50 kb inversion clade</taxon>
        <taxon>NPAAA clade</taxon>
        <taxon>Hologalegina</taxon>
        <taxon>IRL clade</taxon>
        <taxon>Fabeae</taxon>
        <taxon>Vicia</taxon>
    </lineage>
</organism>
<keyword evidence="2" id="KW-0805">Transcription regulation</keyword>